<sequence length="124" mass="14164">VSITAKVKYLKSVLRFLAVITVYTTSVFGYNMEDGNPISFKGSLKYRPLLPRIIDPFPPQEKTLCLKSSHPFWNGHSVGRIIKNVHATKKMRKIKKDDKAGLVDGTLMIYHRFEKNDLQIPSVM</sequence>
<feature type="non-terminal residue" evidence="2">
    <location>
        <position position="124"/>
    </location>
</feature>
<proteinExistence type="predicted"/>
<dbReference type="EMBL" id="UINC01151136">
    <property type="protein sequence ID" value="SVD44556.1"/>
    <property type="molecule type" value="Genomic_DNA"/>
</dbReference>
<feature type="transmembrane region" description="Helical" evidence="1">
    <location>
        <begin position="12"/>
        <end position="30"/>
    </location>
</feature>
<keyword evidence="1" id="KW-0812">Transmembrane</keyword>
<name>A0A382VDE2_9ZZZZ</name>
<reference evidence="2" key="1">
    <citation type="submission" date="2018-05" db="EMBL/GenBank/DDBJ databases">
        <authorList>
            <person name="Lanie J.A."/>
            <person name="Ng W.-L."/>
            <person name="Kazmierczak K.M."/>
            <person name="Andrzejewski T.M."/>
            <person name="Davidsen T.M."/>
            <person name="Wayne K.J."/>
            <person name="Tettelin H."/>
            <person name="Glass J.I."/>
            <person name="Rusch D."/>
            <person name="Podicherti R."/>
            <person name="Tsui H.-C.T."/>
            <person name="Winkler M.E."/>
        </authorList>
    </citation>
    <scope>NUCLEOTIDE SEQUENCE</scope>
</reference>
<evidence type="ECO:0000256" key="1">
    <source>
        <dbReference type="SAM" id="Phobius"/>
    </source>
</evidence>
<organism evidence="2">
    <name type="scientific">marine metagenome</name>
    <dbReference type="NCBI Taxonomy" id="408172"/>
    <lineage>
        <taxon>unclassified sequences</taxon>
        <taxon>metagenomes</taxon>
        <taxon>ecological metagenomes</taxon>
    </lineage>
</organism>
<evidence type="ECO:0000313" key="2">
    <source>
        <dbReference type="EMBL" id="SVD44556.1"/>
    </source>
</evidence>
<accession>A0A382VDE2</accession>
<gene>
    <name evidence="2" type="ORF">METZ01_LOCUS397410</name>
</gene>
<keyword evidence="1" id="KW-0472">Membrane</keyword>
<feature type="non-terminal residue" evidence="2">
    <location>
        <position position="1"/>
    </location>
</feature>
<keyword evidence="1" id="KW-1133">Transmembrane helix</keyword>
<protein>
    <submittedName>
        <fullName evidence="2">Uncharacterized protein</fullName>
    </submittedName>
</protein>
<dbReference type="AlphaFoldDB" id="A0A382VDE2"/>